<evidence type="ECO:0000256" key="1">
    <source>
        <dbReference type="SAM" id="MobiDB-lite"/>
    </source>
</evidence>
<sequence length="172" mass="18228">MLSIPRCHSAFETSPAHCGAEFGYGRPVADNNTDTVPGAFESVPESNMAHFDDSDAPAAAAPAPAIAQGEPAGVNDEEGDNDGEVVVPEDGVVNDGAQPAVIDPPPAQLPPPLVVVERAIQTDGIILQTTMRQHVSERAWYMWEADHASSAVDNWAVAAAIEMEQSYFILHL</sequence>
<evidence type="ECO:0000313" key="3">
    <source>
        <dbReference type="Proteomes" id="UP000041254"/>
    </source>
</evidence>
<accession>A0A0G4E9W2</accession>
<dbReference type="EMBL" id="CDMY01000040">
    <property type="protein sequence ID" value="CEL91980.1"/>
    <property type="molecule type" value="Genomic_DNA"/>
</dbReference>
<dbReference type="Proteomes" id="UP000041254">
    <property type="component" value="Unassembled WGS sequence"/>
</dbReference>
<name>A0A0G4E9W2_VITBC</name>
<proteinExistence type="predicted"/>
<organism evidence="2 3">
    <name type="scientific">Vitrella brassicaformis (strain CCMP3155)</name>
    <dbReference type="NCBI Taxonomy" id="1169540"/>
    <lineage>
        <taxon>Eukaryota</taxon>
        <taxon>Sar</taxon>
        <taxon>Alveolata</taxon>
        <taxon>Colpodellida</taxon>
        <taxon>Vitrellaceae</taxon>
        <taxon>Vitrella</taxon>
    </lineage>
</organism>
<dbReference type="AlphaFoldDB" id="A0A0G4E9W2"/>
<dbReference type="PhylomeDB" id="A0A0G4E9W2"/>
<evidence type="ECO:0000313" key="2">
    <source>
        <dbReference type="EMBL" id="CEL91980.1"/>
    </source>
</evidence>
<feature type="region of interest" description="Disordered" evidence="1">
    <location>
        <begin position="33"/>
        <end position="84"/>
    </location>
</feature>
<protein>
    <submittedName>
        <fullName evidence="2">Uncharacterized protein</fullName>
    </submittedName>
</protein>
<dbReference type="VEuPathDB" id="CryptoDB:Vbra_6718"/>
<feature type="compositionally biased region" description="Low complexity" evidence="1">
    <location>
        <begin position="56"/>
        <end position="67"/>
    </location>
</feature>
<dbReference type="InParanoid" id="A0A0G4E9W2"/>
<keyword evidence="3" id="KW-1185">Reference proteome</keyword>
<reference evidence="2 3" key="1">
    <citation type="submission" date="2014-11" db="EMBL/GenBank/DDBJ databases">
        <authorList>
            <person name="Zhu J."/>
            <person name="Qi W."/>
            <person name="Song R."/>
        </authorList>
    </citation>
    <scope>NUCLEOTIDE SEQUENCE [LARGE SCALE GENOMIC DNA]</scope>
</reference>
<gene>
    <name evidence="2" type="ORF">Vbra_6718</name>
</gene>